<evidence type="ECO:0000259" key="8">
    <source>
        <dbReference type="Pfam" id="PF03847"/>
    </source>
</evidence>
<evidence type="ECO:0000256" key="7">
    <source>
        <dbReference type="SAM" id="MobiDB-lite"/>
    </source>
</evidence>
<dbReference type="Gene3D" id="1.10.20.10">
    <property type="entry name" value="Histone, subunit A"/>
    <property type="match status" value="1"/>
</dbReference>
<accession>A0AAV7JLP1</accession>
<dbReference type="GO" id="GO:0017025">
    <property type="term" value="F:TBP-class protein binding"/>
    <property type="evidence" value="ECO:0007669"/>
    <property type="project" value="TreeGrafter"/>
</dbReference>
<dbReference type="InterPro" id="IPR003228">
    <property type="entry name" value="TFIID_TAF12_dom"/>
</dbReference>
<dbReference type="AlphaFoldDB" id="A0AAV7JLP1"/>
<evidence type="ECO:0000256" key="1">
    <source>
        <dbReference type="ARBA" id="ARBA00004123"/>
    </source>
</evidence>
<comment type="subcellular location">
    <subcellularLocation>
        <location evidence="1">Nucleus</location>
    </subcellularLocation>
</comment>
<protein>
    <recommendedName>
        <fullName evidence="3">Transcription initiation factor TFIID subunit 12</fullName>
    </recommendedName>
</protein>
<gene>
    <name evidence="9" type="ORF">LOD99_6503</name>
</gene>
<evidence type="ECO:0000256" key="3">
    <source>
        <dbReference type="ARBA" id="ARBA00017484"/>
    </source>
</evidence>
<keyword evidence="10" id="KW-1185">Reference proteome</keyword>
<dbReference type="GO" id="GO:0051123">
    <property type="term" value="P:RNA polymerase II preinitiation complex assembly"/>
    <property type="evidence" value="ECO:0007669"/>
    <property type="project" value="TreeGrafter"/>
</dbReference>
<dbReference type="GO" id="GO:0003677">
    <property type="term" value="F:DNA binding"/>
    <property type="evidence" value="ECO:0007669"/>
    <property type="project" value="TreeGrafter"/>
</dbReference>
<evidence type="ECO:0000313" key="9">
    <source>
        <dbReference type="EMBL" id="KAI6649713.1"/>
    </source>
</evidence>
<dbReference type="FunFam" id="1.10.20.10:FF:000011">
    <property type="entry name" value="Transcription initiation factor TFIID subunit 12"/>
    <property type="match status" value="1"/>
</dbReference>
<evidence type="ECO:0000256" key="4">
    <source>
        <dbReference type="ARBA" id="ARBA00023015"/>
    </source>
</evidence>
<dbReference type="GO" id="GO:0046982">
    <property type="term" value="F:protein heterodimerization activity"/>
    <property type="evidence" value="ECO:0007669"/>
    <property type="project" value="InterPro"/>
</dbReference>
<dbReference type="GO" id="GO:0005669">
    <property type="term" value="C:transcription factor TFIID complex"/>
    <property type="evidence" value="ECO:0007669"/>
    <property type="project" value="InterPro"/>
</dbReference>
<comment type="caution">
    <text evidence="9">The sequence shown here is derived from an EMBL/GenBank/DDBJ whole genome shotgun (WGS) entry which is preliminary data.</text>
</comment>
<dbReference type="InterPro" id="IPR009072">
    <property type="entry name" value="Histone-fold"/>
</dbReference>
<keyword evidence="4" id="KW-0805">Transcription regulation</keyword>
<dbReference type="CDD" id="cd07981">
    <property type="entry name" value="HFD_TAF12"/>
    <property type="match status" value="1"/>
</dbReference>
<evidence type="ECO:0000256" key="5">
    <source>
        <dbReference type="ARBA" id="ARBA00023163"/>
    </source>
</evidence>
<feature type="compositionally biased region" description="Basic and acidic residues" evidence="7">
    <location>
        <begin position="1"/>
        <end position="10"/>
    </location>
</feature>
<reference evidence="9 10" key="1">
    <citation type="journal article" date="2023" name="BMC Biol.">
        <title>The compact genome of the sponge Oopsacas minuta (Hexactinellida) is lacking key metazoan core genes.</title>
        <authorList>
            <person name="Santini S."/>
            <person name="Schenkelaars Q."/>
            <person name="Jourda C."/>
            <person name="Duchesne M."/>
            <person name="Belahbib H."/>
            <person name="Rocher C."/>
            <person name="Selva M."/>
            <person name="Riesgo A."/>
            <person name="Vervoort M."/>
            <person name="Leys S.P."/>
            <person name="Kodjabachian L."/>
            <person name="Le Bivic A."/>
            <person name="Borchiellini C."/>
            <person name="Claverie J.M."/>
            <person name="Renard E."/>
        </authorList>
    </citation>
    <scope>NUCLEOTIDE SEQUENCE [LARGE SCALE GENOMIC DNA]</scope>
    <source>
        <strain evidence="9">SPO-2</strain>
    </source>
</reference>
<dbReference type="SUPFAM" id="SSF47113">
    <property type="entry name" value="Histone-fold"/>
    <property type="match status" value="1"/>
</dbReference>
<dbReference type="EMBL" id="JAKMXF010000318">
    <property type="protein sequence ID" value="KAI6649713.1"/>
    <property type="molecule type" value="Genomic_DNA"/>
</dbReference>
<dbReference type="PANTHER" id="PTHR12264:SF21">
    <property type="entry name" value="TRANSCRIPTION INITIATION FACTOR TFIID SUBUNIT 12"/>
    <property type="match status" value="1"/>
</dbReference>
<sequence>MANRDEEKSKQKNAPLSSLPPLFSQQLLNKKKLAELMNEIDPDKVLDDDVENFLLQIADDFLENVITQSCMLAKHRKSGNLELRDVQLCLDKNWNIWIPGFGNEERNPPKKHVPSESHKQRLSQIKKEARKL</sequence>
<feature type="compositionally biased region" description="Basic and acidic residues" evidence="7">
    <location>
        <begin position="103"/>
        <end position="132"/>
    </location>
</feature>
<dbReference type="Pfam" id="PF03847">
    <property type="entry name" value="TFIID_20kDa"/>
    <property type="match status" value="1"/>
</dbReference>
<name>A0AAV7JLP1_9METZ</name>
<feature type="domain" description="Transcription initiation factor TFIID subunit 12" evidence="8">
    <location>
        <begin position="30"/>
        <end position="96"/>
    </location>
</feature>
<dbReference type="InterPro" id="IPR037794">
    <property type="entry name" value="TAF12"/>
</dbReference>
<evidence type="ECO:0000256" key="6">
    <source>
        <dbReference type="ARBA" id="ARBA00023242"/>
    </source>
</evidence>
<dbReference type="GO" id="GO:0000124">
    <property type="term" value="C:SAGA complex"/>
    <property type="evidence" value="ECO:0007669"/>
    <property type="project" value="InterPro"/>
</dbReference>
<dbReference type="Proteomes" id="UP001165289">
    <property type="component" value="Unassembled WGS sequence"/>
</dbReference>
<feature type="region of interest" description="Disordered" evidence="7">
    <location>
        <begin position="1"/>
        <end position="20"/>
    </location>
</feature>
<dbReference type="PANTHER" id="PTHR12264">
    <property type="entry name" value="TRANSCRIPTION INITIATION FACTOR TFIID SUBUNIT 12"/>
    <property type="match status" value="1"/>
</dbReference>
<proteinExistence type="inferred from homology"/>
<keyword evidence="6" id="KW-0539">Nucleus</keyword>
<evidence type="ECO:0000313" key="10">
    <source>
        <dbReference type="Proteomes" id="UP001165289"/>
    </source>
</evidence>
<feature type="region of interest" description="Disordered" evidence="7">
    <location>
        <begin position="101"/>
        <end position="132"/>
    </location>
</feature>
<evidence type="ECO:0000256" key="2">
    <source>
        <dbReference type="ARBA" id="ARBA00007530"/>
    </source>
</evidence>
<keyword evidence="5" id="KW-0804">Transcription</keyword>
<organism evidence="9 10">
    <name type="scientific">Oopsacas minuta</name>
    <dbReference type="NCBI Taxonomy" id="111878"/>
    <lineage>
        <taxon>Eukaryota</taxon>
        <taxon>Metazoa</taxon>
        <taxon>Porifera</taxon>
        <taxon>Hexactinellida</taxon>
        <taxon>Hexasterophora</taxon>
        <taxon>Lyssacinosida</taxon>
        <taxon>Leucopsacidae</taxon>
        <taxon>Oopsacas</taxon>
    </lineage>
</organism>
<comment type="similarity">
    <text evidence="2">Belongs to the TAF12 family.</text>
</comment>